<evidence type="ECO:0000313" key="2">
    <source>
        <dbReference type="Proteomes" id="UP000626092"/>
    </source>
</evidence>
<dbReference type="EMBL" id="WJXA01000001">
    <property type="protein sequence ID" value="KAF7152840.1"/>
    <property type="molecule type" value="Genomic_DNA"/>
</dbReference>
<name>A0A834HIG7_RHOSS</name>
<organism evidence="1 2">
    <name type="scientific">Rhododendron simsii</name>
    <name type="common">Sims's rhododendron</name>
    <dbReference type="NCBI Taxonomy" id="118357"/>
    <lineage>
        <taxon>Eukaryota</taxon>
        <taxon>Viridiplantae</taxon>
        <taxon>Streptophyta</taxon>
        <taxon>Embryophyta</taxon>
        <taxon>Tracheophyta</taxon>
        <taxon>Spermatophyta</taxon>
        <taxon>Magnoliopsida</taxon>
        <taxon>eudicotyledons</taxon>
        <taxon>Gunneridae</taxon>
        <taxon>Pentapetalae</taxon>
        <taxon>asterids</taxon>
        <taxon>Ericales</taxon>
        <taxon>Ericaceae</taxon>
        <taxon>Ericoideae</taxon>
        <taxon>Rhodoreae</taxon>
        <taxon>Rhododendron</taxon>
    </lineage>
</organism>
<sequence>MGHFSIKLASNPRFYDVPLTATEIRYLWLMFLCDIDMKSASSHCSIELRKLVEDFMALLNCRLNFIQSFCWGPMHANVQMTRIQDY</sequence>
<proteinExistence type="predicted"/>
<dbReference type="Proteomes" id="UP000626092">
    <property type="component" value="Unassembled WGS sequence"/>
</dbReference>
<evidence type="ECO:0000313" key="1">
    <source>
        <dbReference type="EMBL" id="KAF7152840.1"/>
    </source>
</evidence>
<protein>
    <submittedName>
        <fullName evidence="1">Uncharacterized protein</fullName>
    </submittedName>
</protein>
<comment type="caution">
    <text evidence="1">The sequence shown here is derived from an EMBL/GenBank/DDBJ whole genome shotgun (WGS) entry which is preliminary data.</text>
</comment>
<gene>
    <name evidence="1" type="ORF">RHSIM_Rhsim01G0078600</name>
</gene>
<dbReference type="AlphaFoldDB" id="A0A834HIG7"/>
<accession>A0A834HIG7</accession>
<reference evidence="1" key="1">
    <citation type="submission" date="2019-11" db="EMBL/GenBank/DDBJ databases">
        <authorList>
            <person name="Liu Y."/>
            <person name="Hou J."/>
            <person name="Li T.-Q."/>
            <person name="Guan C.-H."/>
            <person name="Wu X."/>
            <person name="Wu H.-Z."/>
            <person name="Ling F."/>
            <person name="Zhang R."/>
            <person name="Shi X.-G."/>
            <person name="Ren J.-P."/>
            <person name="Chen E.-F."/>
            <person name="Sun J.-M."/>
        </authorList>
    </citation>
    <scope>NUCLEOTIDE SEQUENCE</scope>
    <source>
        <strain evidence="1">Adult_tree_wgs_1</strain>
        <tissue evidence="1">Leaves</tissue>
    </source>
</reference>
<keyword evidence="2" id="KW-1185">Reference proteome</keyword>